<evidence type="ECO:0000313" key="1">
    <source>
        <dbReference type="EMBL" id="GIY70717.1"/>
    </source>
</evidence>
<proteinExistence type="predicted"/>
<protein>
    <submittedName>
        <fullName evidence="1">Uncharacterized protein</fullName>
    </submittedName>
</protein>
<organism evidence="1 2">
    <name type="scientific">Caerostris darwini</name>
    <dbReference type="NCBI Taxonomy" id="1538125"/>
    <lineage>
        <taxon>Eukaryota</taxon>
        <taxon>Metazoa</taxon>
        <taxon>Ecdysozoa</taxon>
        <taxon>Arthropoda</taxon>
        <taxon>Chelicerata</taxon>
        <taxon>Arachnida</taxon>
        <taxon>Araneae</taxon>
        <taxon>Araneomorphae</taxon>
        <taxon>Entelegynae</taxon>
        <taxon>Araneoidea</taxon>
        <taxon>Araneidae</taxon>
        <taxon>Caerostris</taxon>
    </lineage>
</organism>
<accession>A0AAV4VK59</accession>
<gene>
    <name evidence="1" type="ORF">CDAR_620401</name>
</gene>
<sequence>MPKAGLFQFKSREQLSDSLQAKVFRGAERRMYANASIEIQLHTAANLQFRATFSDLVSSAKVVDVMSRYCVMLHFALLQFYVKMPERPCQTEEGEEDIKIKSARGISVL</sequence>
<evidence type="ECO:0000313" key="2">
    <source>
        <dbReference type="Proteomes" id="UP001054837"/>
    </source>
</evidence>
<dbReference type="EMBL" id="BPLQ01013219">
    <property type="protein sequence ID" value="GIY70717.1"/>
    <property type="molecule type" value="Genomic_DNA"/>
</dbReference>
<dbReference type="AlphaFoldDB" id="A0AAV4VK59"/>
<name>A0AAV4VK59_9ARAC</name>
<dbReference type="Proteomes" id="UP001054837">
    <property type="component" value="Unassembled WGS sequence"/>
</dbReference>
<keyword evidence="2" id="KW-1185">Reference proteome</keyword>
<comment type="caution">
    <text evidence="1">The sequence shown here is derived from an EMBL/GenBank/DDBJ whole genome shotgun (WGS) entry which is preliminary data.</text>
</comment>
<reference evidence="1 2" key="1">
    <citation type="submission" date="2021-06" db="EMBL/GenBank/DDBJ databases">
        <title>Caerostris darwini draft genome.</title>
        <authorList>
            <person name="Kono N."/>
            <person name="Arakawa K."/>
        </authorList>
    </citation>
    <scope>NUCLEOTIDE SEQUENCE [LARGE SCALE GENOMIC DNA]</scope>
</reference>